<dbReference type="InterPro" id="IPR043502">
    <property type="entry name" value="DNA/RNA_pol_sf"/>
</dbReference>
<dbReference type="Pfam" id="PF00078">
    <property type="entry name" value="RVT_1"/>
    <property type="match status" value="1"/>
</dbReference>
<comment type="caution">
    <text evidence="2">The sequence shown here is derived from an EMBL/GenBank/DDBJ whole genome shotgun (WGS) entry which is preliminary data.</text>
</comment>
<dbReference type="SUPFAM" id="SSF56672">
    <property type="entry name" value="DNA/RNA polymerases"/>
    <property type="match status" value="1"/>
</dbReference>
<dbReference type="InterPro" id="IPR000477">
    <property type="entry name" value="RT_dom"/>
</dbReference>
<dbReference type="EMBL" id="JABANM010027950">
    <property type="protein sequence ID" value="KAF4710485.1"/>
    <property type="molecule type" value="Genomic_DNA"/>
</dbReference>
<dbReference type="PANTHER" id="PTHR33332">
    <property type="entry name" value="REVERSE TRANSCRIPTASE DOMAIN-CONTAINING PROTEIN"/>
    <property type="match status" value="1"/>
</dbReference>
<reference evidence="2 3" key="1">
    <citation type="submission" date="2020-04" db="EMBL/GenBank/DDBJ databases">
        <title>Perkinsus olseni comparative genomics.</title>
        <authorList>
            <person name="Bogema D.R."/>
        </authorList>
    </citation>
    <scope>NUCLEOTIDE SEQUENCE [LARGE SCALE GENOMIC DNA]</scope>
    <source>
        <strain evidence="2">ATCC PRA-205</strain>
    </source>
</reference>
<sequence length="296" mass="33350">MPSILFALSCEQQFDLTSNLQKLKFFRSVVACRVWTARCDTAIGQLERTVREEWSKGYSVGAIFIDIEGAFDKCSTWSALRVLLERGVDADYLLLLQDYLSCREVIIQHGSDRCSRKLTRGTPQGGVTSPWIFNAFMLTFERSISPWLTVIYADDGVILFRYTDALSIQDSVNAISAKLDRWCLSVKCKLSWGKTRLMCFPLSKLHGGPGVKVHIGGHTISEECATWLGIHLDRKFKWGLHVTSVVAKIEGAYHSVKRHVRSTWGLLPEVAARFFDIIARGHLLHGVACWGVAVRR</sequence>
<dbReference type="AlphaFoldDB" id="A0A7J6QQ07"/>
<dbReference type="PROSITE" id="PS50878">
    <property type="entry name" value="RT_POL"/>
    <property type="match status" value="1"/>
</dbReference>
<evidence type="ECO:0000259" key="1">
    <source>
        <dbReference type="PROSITE" id="PS50878"/>
    </source>
</evidence>
<feature type="domain" description="Reverse transcriptase" evidence="1">
    <location>
        <begin position="1"/>
        <end position="232"/>
    </location>
</feature>
<evidence type="ECO:0000313" key="2">
    <source>
        <dbReference type="EMBL" id="KAF4710485.1"/>
    </source>
</evidence>
<feature type="non-terminal residue" evidence="2">
    <location>
        <position position="296"/>
    </location>
</feature>
<proteinExistence type="predicted"/>
<dbReference type="Proteomes" id="UP000574390">
    <property type="component" value="Unassembled WGS sequence"/>
</dbReference>
<gene>
    <name evidence="2" type="ORF">FOZ62_002640</name>
</gene>
<protein>
    <recommendedName>
        <fullName evidence="1">Reverse transcriptase domain-containing protein</fullName>
    </recommendedName>
</protein>
<name>A0A7J6QQ07_PEROL</name>
<organism evidence="2 3">
    <name type="scientific">Perkinsus olseni</name>
    <name type="common">Perkinsus atlanticus</name>
    <dbReference type="NCBI Taxonomy" id="32597"/>
    <lineage>
        <taxon>Eukaryota</taxon>
        <taxon>Sar</taxon>
        <taxon>Alveolata</taxon>
        <taxon>Perkinsozoa</taxon>
        <taxon>Perkinsea</taxon>
        <taxon>Perkinsida</taxon>
        <taxon>Perkinsidae</taxon>
        <taxon>Perkinsus</taxon>
    </lineage>
</organism>
<accession>A0A7J6QQ07</accession>
<evidence type="ECO:0000313" key="3">
    <source>
        <dbReference type="Proteomes" id="UP000574390"/>
    </source>
</evidence>